<evidence type="ECO:0000256" key="3">
    <source>
        <dbReference type="ARBA" id="ARBA00022714"/>
    </source>
</evidence>
<evidence type="ECO:0000256" key="8">
    <source>
        <dbReference type="ARBA" id="ARBA00023014"/>
    </source>
</evidence>
<dbReference type="GO" id="GO:0051537">
    <property type="term" value="F:2 iron, 2 sulfur cluster binding"/>
    <property type="evidence" value="ECO:0007669"/>
    <property type="project" value="UniProtKB-KW"/>
</dbReference>
<dbReference type="Gene3D" id="3.10.20.30">
    <property type="match status" value="1"/>
</dbReference>
<dbReference type="PRINTS" id="PR00406">
    <property type="entry name" value="CYTB5RDTASE"/>
</dbReference>
<protein>
    <submittedName>
        <fullName evidence="12">Hybrid-cluster NAD(P)-dependent oxidoreductase</fullName>
    </submittedName>
</protein>
<dbReference type="PROSITE" id="PS00197">
    <property type="entry name" value="2FE2S_FER_1"/>
    <property type="match status" value="1"/>
</dbReference>
<dbReference type="Pfam" id="PF00111">
    <property type="entry name" value="Fer2"/>
    <property type="match status" value="1"/>
</dbReference>
<feature type="compositionally biased region" description="Low complexity" evidence="9">
    <location>
        <begin position="293"/>
        <end position="315"/>
    </location>
</feature>
<dbReference type="OrthoDB" id="9796486at2"/>
<evidence type="ECO:0000256" key="4">
    <source>
        <dbReference type="ARBA" id="ARBA00022723"/>
    </source>
</evidence>
<reference evidence="12 13" key="1">
    <citation type="submission" date="2019-06" db="EMBL/GenBank/DDBJ databases">
        <title>Whole genome shotgun sequence of Streptomyces cacaoi subsp. cacaoi NBRC 12748.</title>
        <authorList>
            <person name="Hosoyama A."/>
            <person name="Uohara A."/>
            <person name="Ohji S."/>
            <person name="Ichikawa N."/>
        </authorList>
    </citation>
    <scope>NUCLEOTIDE SEQUENCE [LARGE SCALE GENOMIC DNA]</scope>
    <source>
        <strain evidence="12 13">NBRC 12748</strain>
    </source>
</reference>
<keyword evidence="5" id="KW-0274">FAD</keyword>
<dbReference type="EMBL" id="BJMM01000006">
    <property type="protein sequence ID" value="GEB49146.1"/>
    <property type="molecule type" value="Genomic_DNA"/>
</dbReference>
<evidence type="ECO:0000259" key="10">
    <source>
        <dbReference type="PROSITE" id="PS51085"/>
    </source>
</evidence>
<dbReference type="PROSITE" id="PS51384">
    <property type="entry name" value="FAD_FR"/>
    <property type="match status" value="1"/>
</dbReference>
<comment type="cofactor">
    <cofactor evidence="1">
        <name>FAD</name>
        <dbReference type="ChEBI" id="CHEBI:57692"/>
    </cofactor>
</comment>
<dbReference type="InterPro" id="IPR001041">
    <property type="entry name" value="2Fe-2S_ferredoxin-type"/>
</dbReference>
<dbReference type="Gene3D" id="3.40.50.80">
    <property type="entry name" value="Nucleotide-binding domain of ferredoxin-NADP reductase (FNR) module"/>
    <property type="match status" value="1"/>
</dbReference>
<dbReference type="PANTHER" id="PTHR47354:SF6">
    <property type="entry name" value="NADH OXIDOREDUCTASE HCR"/>
    <property type="match status" value="1"/>
</dbReference>
<dbReference type="Gene3D" id="2.40.30.10">
    <property type="entry name" value="Translation factors"/>
    <property type="match status" value="1"/>
</dbReference>
<evidence type="ECO:0000313" key="12">
    <source>
        <dbReference type="EMBL" id="GEB49146.1"/>
    </source>
</evidence>
<dbReference type="InterPro" id="IPR006058">
    <property type="entry name" value="2Fe2S_fd_BS"/>
</dbReference>
<feature type="region of interest" description="Disordered" evidence="9">
    <location>
        <begin position="264"/>
        <end position="317"/>
    </location>
</feature>
<accession>A0A4Y3QUQ7</accession>
<dbReference type="GO" id="GO:0016491">
    <property type="term" value="F:oxidoreductase activity"/>
    <property type="evidence" value="ECO:0007669"/>
    <property type="project" value="UniProtKB-KW"/>
</dbReference>
<keyword evidence="7" id="KW-0408">Iron</keyword>
<evidence type="ECO:0000259" key="11">
    <source>
        <dbReference type="PROSITE" id="PS51384"/>
    </source>
</evidence>
<dbReference type="Pfam" id="PF00175">
    <property type="entry name" value="NAD_binding_1"/>
    <property type="match status" value="1"/>
</dbReference>
<keyword evidence="2" id="KW-0285">Flavoprotein</keyword>
<dbReference type="InterPro" id="IPR001433">
    <property type="entry name" value="OxRdtase_FAD/NAD-bd"/>
</dbReference>
<dbReference type="RefSeq" id="WP_141275281.1">
    <property type="nucleotide sequence ID" value="NZ_BJMM01000006.1"/>
</dbReference>
<dbReference type="PANTHER" id="PTHR47354">
    <property type="entry name" value="NADH OXIDOREDUCTASE HCR"/>
    <property type="match status" value="1"/>
</dbReference>
<dbReference type="InterPro" id="IPR036010">
    <property type="entry name" value="2Fe-2S_ferredoxin-like_sf"/>
</dbReference>
<keyword evidence="4" id="KW-0479">Metal-binding</keyword>
<evidence type="ECO:0000256" key="1">
    <source>
        <dbReference type="ARBA" id="ARBA00001974"/>
    </source>
</evidence>
<dbReference type="InterPro" id="IPR008333">
    <property type="entry name" value="Cbr1-like_FAD-bd_dom"/>
</dbReference>
<dbReference type="SUPFAM" id="SSF54292">
    <property type="entry name" value="2Fe-2S ferredoxin-like"/>
    <property type="match status" value="1"/>
</dbReference>
<evidence type="ECO:0000256" key="5">
    <source>
        <dbReference type="ARBA" id="ARBA00022827"/>
    </source>
</evidence>
<dbReference type="GO" id="GO:0046872">
    <property type="term" value="F:metal ion binding"/>
    <property type="evidence" value="ECO:0007669"/>
    <property type="project" value="UniProtKB-KW"/>
</dbReference>
<gene>
    <name evidence="12" type="ORF">SCA03_16970</name>
</gene>
<feature type="domain" description="2Fe-2S ferredoxin-type" evidence="10">
    <location>
        <begin position="323"/>
        <end position="407"/>
    </location>
</feature>
<keyword evidence="13" id="KW-1185">Reference proteome</keyword>
<comment type="caution">
    <text evidence="12">The sequence shown here is derived from an EMBL/GenBank/DDBJ whole genome shotgun (WGS) entry which is preliminary data.</text>
</comment>
<keyword evidence="6" id="KW-0560">Oxidoreductase</keyword>
<dbReference type="InterPro" id="IPR017927">
    <property type="entry name" value="FAD-bd_FR_type"/>
</dbReference>
<dbReference type="CDD" id="cd00207">
    <property type="entry name" value="fer2"/>
    <property type="match status" value="1"/>
</dbReference>
<feature type="domain" description="FAD-binding FR-type" evidence="11">
    <location>
        <begin position="26"/>
        <end position="129"/>
    </location>
</feature>
<evidence type="ECO:0000256" key="9">
    <source>
        <dbReference type="SAM" id="MobiDB-lite"/>
    </source>
</evidence>
<dbReference type="Pfam" id="PF00970">
    <property type="entry name" value="FAD_binding_6"/>
    <property type="match status" value="1"/>
</dbReference>
<sequence>MTGTSTLPGSGALPAAAPLPPADGAAAEHLLVCKQVHRVTHDMTTFSFEPAEPRLFRHDPGQYLVFSFEIDGRRTDRCYTLSSPPSRPHLAAITVKRVPGGRVSTWLHEHFAPGDVVRARGPFGRFSPARHPAPAYLFLSGGSGITPLMCMTRTLHDLASPADVVFVHSARTPDDIPFRQELELLAATAERLRVVHVCESDGATERWRGHRGRLTPDTLHRIAPDFLHREVFTCGPPGYMRAVRDMLSAAGLPRGRYHEESFEAVPPAGTQPAPADGPSTASTQPTQARAPVPAHTGAPARTPPTTGVPTAATGAGDDEATGFVVELSRSGRRITCAAGTSVLEAAARAGITLPSSCGEGACGTCVTTLQQGSVDMHHQGGLGPREEARNQILLCCSTPRENLVIDA</sequence>
<dbReference type="InterPro" id="IPR039261">
    <property type="entry name" value="FNR_nucleotide-bd"/>
</dbReference>
<dbReference type="PROSITE" id="PS51085">
    <property type="entry name" value="2FE2S_FER_2"/>
    <property type="match status" value="1"/>
</dbReference>
<evidence type="ECO:0000256" key="6">
    <source>
        <dbReference type="ARBA" id="ARBA00023002"/>
    </source>
</evidence>
<dbReference type="InterPro" id="IPR017938">
    <property type="entry name" value="Riboflavin_synthase-like_b-brl"/>
</dbReference>
<keyword evidence="8" id="KW-0411">Iron-sulfur</keyword>
<dbReference type="InterPro" id="IPR012675">
    <property type="entry name" value="Beta-grasp_dom_sf"/>
</dbReference>
<dbReference type="Proteomes" id="UP000319210">
    <property type="component" value="Unassembled WGS sequence"/>
</dbReference>
<dbReference type="SUPFAM" id="SSF52343">
    <property type="entry name" value="Ferredoxin reductase-like, C-terminal NADP-linked domain"/>
    <property type="match status" value="1"/>
</dbReference>
<dbReference type="InterPro" id="IPR050415">
    <property type="entry name" value="MRET"/>
</dbReference>
<dbReference type="AlphaFoldDB" id="A0A4Y3QUQ7"/>
<name>A0A4Y3QUQ7_STRCI</name>
<evidence type="ECO:0000313" key="13">
    <source>
        <dbReference type="Proteomes" id="UP000319210"/>
    </source>
</evidence>
<organism evidence="12 13">
    <name type="scientific">Streptomyces cacaoi</name>
    <dbReference type="NCBI Taxonomy" id="1898"/>
    <lineage>
        <taxon>Bacteria</taxon>
        <taxon>Bacillati</taxon>
        <taxon>Actinomycetota</taxon>
        <taxon>Actinomycetes</taxon>
        <taxon>Kitasatosporales</taxon>
        <taxon>Streptomycetaceae</taxon>
        <taxon>Streptomyces</taxon>
    </lineage>
</organism>
<evidence type="ECO:0000256" key="7">
    <source>
        <dbReference type="ARBA" id="ARBA00023004"/>
    </source>
</evidence>
<dbReference type="CDD" id="cd06215">
    <property type="entry name" value="FNR_iron_sulfur_binding_1"/>
    <property type="match status" value="1"/>
</dbReference>
<proteinExistence type="predicted"/>
<dbReference type="SUPFAM" id="SSF63380">
    <property type="entry name" value="Riboflavin synthase domain-like"/>
    <property type="match status" value="1"/>
</dbReference>
<evidence type="ECO:0000256" key="2">
    <source>
        <dbReference type="ARBA" id="ARBA00022630"/>
    </source>
</evidence>
<keyword evidence="3" id="KW-0001">2Fe-2S</keyword>